<evidence type="ECO:0000313" key="2">
    <source>
        <dbReference type="EMBL" id="RNB51695.1"/>
    </source>
</evidence>
<dbReference type="InterPro" id="IPR009620">
    <property type="entry name" value="UPF0236"/>
</dbReference>
<dbReference type="Proteomes" id="UP000268829">
    <property type="component" value="Unassembled WGS sequence"/>
</dbReference>
<evidence type="ECO:0000256" key="1">
    <source>
        <dbReference type="ARBA" id="ARBA00006539"/>
    </source>
</evidence>
<gene>
    <name evidence="2" type="ORF">EDM57_22270</name>
</gene>
<keyword evidence="3" id="KW-1185">Reference proteome</keyword>
<proteinExistence type="inferred from homology"/>
<comment type="similarity">
    <text evidence="1">Belongs to the UPF0236 family.</text>
</comment>
<name>A0A3M8AMI2_9BACL</name>
<dbReference type="AlphaFoldDB" id="A0A3M8AMI2"/>
<reference evidence="2 3" key="1">
    <citation type="submission" date="2018-10" db="EMBL/GenBank/DDBJ databases">
        <title>Phylogenomics of Brevibacillus.</title>
        <authorList>
            <person name="Dunlap C."/>
        </authorList>
    </citation>
    <scope>NUCLEOTIDE SEQUENCE [LARGE SCALE GENOMIC DNA]</scope>
    <source>
        <strain evidence="2 3">DSM 100115</strain>
    </source>
</reference>
<sequence length="450" mass="52629">MSKFTTEFPTMKELETLLFRTLQEQFAAGMAYILEALDEYLMHQRDHSRFRLKDQREVQIDTLFGTVRFKRRLYQDRVKGQHVYLLDRMLAFDGREKLSPFLEEIAIEFASQGPSYRDSAKRLEALLGYRVLSHEAIRDKLITRVEQASTIVSKATRRSVRVLFVEVDGLYTSLQRQRQRGMENRMAIVHEGWEQEGDRVRLRSKRHYLHTTKGEFWEGFGDFLVRHYDMDENTWIVVNGDGANWIGECESYFHRCIYTLDRFHVARELRRFLGQLPETWQTVRQALVAFEADILLATVESVPEEKILEEHRNEWRKYVAYLRRHRRHLIDYRKVLGEAGIDTTGMRPMGSAEAQMRVMAKRTKRGGYSWSVRGVQAMLRAIMARQEGSRLSGQAIAKKQVLQPNPMVRVKDLLREVKEQAKGYINGTIRLLHGPYQSSPTGLALKALRG</sequence>
<protein>
    <submittedName>
        <fullName evidence="2">ISLre2 family transposase</fullName>
    </submittedName>
</protein>
<dbReference type="EMBL" id="RHHS01000064">
    <property type="protein sequence ID" value="RNB51695.1"/>
    <property type="molecule type" value="Genomic_DNA"/>
</dbReference>
<accession>A0A3M8AMI2</accession>
<evidence type="ECO:0000313" key="3">
    <source>
        <dbReference type="Proteomes" id="UP000268829"/>
    </source>
</evidence>
<dbReference type="OrthoDB" id="2476844at2"/>
<comment type="caution">
    <text evidence="2">The sequence shown here is derived from an EMBL/GenBank/DDBJ whole genome shotgun (WGS) entry which is preliminary data.</text>
</comment>
<dbReference type="NCBIfam" id="NF033529">
    <property type="entry name" value="transpos_ISLre2"/>
    <property type="match status" value="1"/>
</dbReference>
<organism evidence="2 3">
    <name type="scientific">Brevibacillus gelatini</name>
    <dbReference type="NCBI Taxonomy" id="1655277"/>
    <lineage>
        <taxon>Bacteria</taxon>
        <taxon>Bacillati</taxon>
        <taxon>Bacillota</taxon>
        <taxon>Bacilli</taxon>
        <taxon>Bacillales</taxon>
        <taxon>Paenibacillaceae</taxon>
        <taxon>Brevibacillus</taxon>
    </lineage>
</organism>
<dbReference type="Pfam" id="PF06782">
    <property type="entry name" value="UPF0236"/>
    <property type="match status" value="1"/>
</dbReference>
<dbReference type="RefSeq" id="WP_122906863.1">
    <property type="nucleotide sequence ID" value="NZ_CP154342.1"/>
</dbReference>